<name>A0A811RUE3_9POAL</name>
<evidence type="ECO:0000313" key="3">
    <source>
        <dbReference type="Proteomes" id="UP000604825"/>
    </source>
</evidence>
<dbReference type="AlphaFoldDB" id="A0A811RUE3"/>
<dbReference type="InterPro" id="IPR046533">
    <property type="entry name" value="DUF6598"/>
</dbReference>
<dbReference type="PANTHER" id="PTHR33065">
    <property type="entry name" value="OS07G0486400 PROTEIN"/>
    <property type="match status" value="1"/>
</dbReference>
<dbReference type="PANTHER" id="PTHR33065:SF88">
    <property type="entry name" value="OS11G0104220 PROTEIN"/>
    <property type="match status" value="1"/>
</dbReference>
<comment type="caution">
    <text evidence="2">The sequence shown here is derived from an EMBL/GenBank/DDBJ whole genome shotgun (WGS) entry which is preliminary data.</text>
</comment>
<organism evidence="2 3">
    <name type="scientific">Miscanthus lutarioriparius</name>
    <dbReference type="NCBI Taxonomy" id="422564"/>
    <lineage>
        <taxon>Eukaryota</taxon>
        <taxon>Viridiplantae</taxon>
        <taxon>Streptophyta</taxon>
        <taxon>Embryophyta</taxon>
        <taxon>Tracheophyta</taxon>
        <taxon>Spermatophyta</taxon>
        <taxon>Magnoliopsida</taxon>
        <taxon>Liliopsida</taxon>
        <taxon>Poales</taxon>
        <taxon>Poaceae</taxon>
        <taxon>PACMAD clade</taxon>
        <taxon>Panicoideae</taxon>
        <taxon>Andropogonodae</taxon>
        <taxon>Andropogoneae</taxon>
        <taxon>Saccharinae</taxon>
        <taxon>Miscanthus</taxon>
    </lineage>
</organism>
<keyword evidence="3" id="KW-1185">Reference proteome</keyword>
<dbReference type="EMBL" id="CAJGYO010000017">
    <property type="protein sequence ID" value="CAD6332730.1"/>
    <property type="molecule type" value="Genomic_DNA"/>
</dbReference>
<evidence type="ECO:0000259" key="1">
    <source>
        <dbReference type="Pfam" id="PF20241"/>
    </source>
</evidence>
<dbReference type="Proteomes" id="UP000604825">
    <property type="component" value="Unassembled WGS sequence"/>
</dbReference>
<reference evidence="2" key="1">
    <citation type="submission" date="2020-10" db="EMBL/GenBank/DDBJ databases">
        <authorList>
            <person name="Han B."/>
            <person name="Lu T."/>
            <person name="Zhao Q."/>
            <person name="Huang X."/>
            <person name="Zhao Y."/>
        </authorList>
    </citation>
    <scope>NUCLEOTIDE SEQUENCE</scope>
</reference>
<protein>
    <recommendedName>
        <fullName evidence="1">DUF6598 domain-containing protein</fullName>
    </recommendedName>
</protein>
<feature type="domain" description="DUF6598" evidence="1">
    <location>
        <begin position="153"/>
        <end position="206"/>
    </location>
</feature>
<proteinExistence type="predicted"/>
<gene>
    <name evidence="2" type="ORF">NCGR_LOCUS56828</name>
</gene>
<accession>A0A811RUE3</accession>
<dbReference type="OrthoDB" id="694001at2759"/>
<evidence type="ECO:0000313" key="2">
    <source>
        <dbReference type="EMBL" id="CAD6332730.1"/>
    </source>
</evidence>
<dbReference type="Pfam" id="PF20241">
    <property type="entry name" value="DUF6598"/>
    <property type="match status" value="1"/>
</dbReference>
<sequence>MGLVRCCERVWTARAWTWQVRSAGAEGGTGRSRSAQRVAGGASRVGDAGVLPSSPRLQGFKIRLDLIAFCEMATMLGCDGKGSMRKTMTKKPMISKASDEKSEEDNKEIVSYRCHWERCFGKCSGSFEDTTVVPPMRYTFGPIPKSATVEEGLQIFSVKVSEPKEEEGVHWPLHVFGLIAIRDSMDPRRNFIFHRSRDNCLTITEEAI</sequence>